<dbReference type="Gene3D" id="3.30.160.60">
    <property type="entry name" value="Classic Zinc Finger"/>
    <property type="match status" value="1"/>
</dbReference>
<gene>
    <name evidence="4" type="ORF">DRE_01362</name>
</gene>
<feature type="coiled-coil region" evidence="1">
    <location>
        <begin position="517"/>
        <end position="544"/>
    </location>
</feature>
<evidence type="ECO:0000313" key="5">
    <source>
        <dbReference type="Proteomes" id="UP000024837"/>
    </source>
</evidence>
<feature type="domain" description="BZIP" evidence="3">
    <location>
        <begin position="498"/>
        <end position="537"/>
    </location>
</feature>
<evidence type="ECO:0000256" key="2">
    <source>
        <dbReference type="SAM" id="MobiDB-lite"/>
    </source>
</evidence>
<evidence type="ECO:0000259" key="3">
    <source>
        <dbReference type="PROSITE" id="PS50217"/>
    </source>
</evidence>
<dbReference type="PROSITE" id="PS00036">
    <property type="entry name" value="BZIP_BASIC"/>
    <property type="match status" value="1"/>
</dbReference>
<dbReference type="GO" id="GO:0003700">
    <property type="term" value="F:DNA-binding transcription factor activity"/>
    <property type="evidence" value="ECO:0007669"/>
    <property type="project" value="InterPro"/>
</dbReference>
<evidence type="ECO:0000313" key="4">
    <source>
        <dbReference type="EMBL" id="EWC44010.1"/>
    </source>
</evidence>
<dbReference type="CDD" id="cd12193">
    <property type="entry name" value="bZIP_GCN4"/>
    <property type="match status" value="1"/>
</dbReference>
<protein>
    <recommendedName>
        <fullName evidence="3">BZIP domain-containing protein</fullName>
    </recommendedName>
</protein>
<dbReference type="AlphaFoldDB" id="W7I5J9"/>
<sequence length="553" mass="59929">MGFYKYLRESPSFPSSLPPHPHSTITTFTKPSPSPTSTTTKSTATAPSTVTITNQYNSELYQALLHNGRLNHPSANRSSSSPPPSRSLSNSSPSQAPSRPEALAKISPLGENPPKAFKISPSTDPPRFAQENPPGWHPQSTSPPQSPLPTTTSDDPSALFPTFNSDFELFGPSDQTPATSARLSSTVIPDHSVASVNDAVFNLGYTTSLPTTRNWSAPQRSSPFVNSSAPEPNPALIEALSDTHRQNLIRGNFLPPIDQIILHQSNSLEPVLQRDIEMLLHNSPPPSPTSSSSSSSLPSTILNSPPAEFTRRQKNMEDELLSLAGLEASPLHANDMTFSPNNPLFHDFSPFIGTIPYTGRTNETLDDSTDLDTPLFGVEDAVLDDWTPLFSSEEQFNFSNPAPAVVPMEHTPSTDGTLINPAALMLNGESESPLTAVIPSRQLSTDSNKSRAPSSPSTKSAVKGMSAKRASLSGVNRRKAALELPPVQYDPSNPVDIKRARNTMAARKSRARRVEKMEELSITVDKLQAEAQSLKEEKEYYKNLARQHGALVD</sequence>
<feature type="compositionally biased region" description="Low complexity" evidence="2">
    <location>
        <begin position="138"/>
        <end position="157"/>
    </location>
</feature>
<feature type="compositionally biased region" description="Low complexity" evidence="2">
    <location>
        <begin position="73"/>
        <end position="100"/>
    </location>
</feature>
<evidence type="ECO:0000256" key="1">
    <source>
        <dbReference type="SAM" id="Coils"/>
    </source>
</evidence>
<keyword evidence="5" id="KW-1185">Reference proteome</keyword>
<dbReference type="Pfam" id="PF07716">
    <property type="entry name" value="bZIP_2"/>
    <property type="match status" value="1"/>
</dbReference>
<dbReference type="EMBL" id="KI966448">
    <property type="protein sequence ID" value="EWC44010.1"/>
    <property type="molecule type" value="Genomic_DNA"/>
</dbReference>
<feature type="region of interest" description="Disordered" evidence="2">
    <location>
        <begin position="70"/>
        <end position="181"/>
    </location>
</feature>
<feature type="compositionally biased region" description="Low complexity" evidence="2">
    <location>
        <begin position="289"/>
        <end position="305"/>
    </location>
</feature>
<dbReference type="InterPro" id="IPR004827">
    <property type="entry name" value="bZIP"/>
</dbReference>
<proteinExistence type="predicted"/>
<dbReference type="HOGENOM" id="CLU_558925_0_0_1"/>
<name>W7I5J9_9PEZI</name>
<dbReference type="SUPFAM" id="SSF57959">
    <property type="entry name" value="Leucine zipper domain"/>
    <property type="match status" value="1"/>
</dbReference>
<feature type="compositionally biased region" description="Low complexity" evidence="2">
    <location>
        <begin position="22"/>
        <end position="48"/>
    </location>
</feature>
<dbReference type="OrthoDB" id="5419235at2759"/>
<dbReference type="PROSITE" id="PS50217">
    <property type="entry name" value="BZIP"/>
    <property type="match status" value="1"/>
</dbReference>
<feature type="region of interest" description="Disordered" evidence="2">
    <location>
        <begin position="1"/>
        <end position="48"/>
    </location>
</feature>
<feature type="compositionally biased region" description="Polar residues" evidence="2">
    <location>
        <begin position="441"/>
        <end position="460"/>
    </location>
</feature>
<feature type="region of interest" description="Disordered" evidence="2">
    <location>
        <begin position="279"/>
        <end position="305"/>
    </location>
</feature>
<keyword evidence="1" id="KW-0175">Coiled coil</keyword>
<dbReference type="SMART" id="SM00338">
    <property type="entry name" value="BRLZ"/>
    <property type="match status" value="1"/>
</dbReference>
<accession>W7I5J9</accession>
<dbReference type="Proteomes" id="UP000024837">
    <property type="component" value="Unassembled WGS sequence"/>
</dbReference>
<organism evidence="4 5">
    <name type="scientific">Drechslerella stenobrocha 248</name>
    <dbReference type="NCBI Taxonomy" id="1043628"/>
    <lineage>
        <taxon>Eukaryota</taxon>
        <taxon>Fungi</taxon>
        <taxon>Dikarya</taxon>
        <taxon>Ascomycota</taxon>
        <taxon>Pezizomycotina</taxon>
        <taxon>Orbiliomycetes</taxon>
        <taxon>Orbiliales</taxon>
        <taxon>Orbiliaceae</taxon>
        <taxon>Drechslerella</taxon>
    </lineage>
</organism>
<dbReference type="InterPro" id="IPR046347">
    <property type="entry name" value="bZIP_sf"/>
</dbReference>
<reference evidence="4 5" key="1">
    <citation type="submission" date="2013-05" db="EMBL/GenBank/DDBJ databases">
        <title>Drechslerella stenobrocha genome reveals carnivorous origination and mechanical trapping mechanism of predatory fungi.</title>
        <authorList>
            <person name="Liu X."/>
            <person name="Zhang W."/>
            <person name="Liu K."/>
        </authorList>
    </citation>
    <scope>NUCLEOTIDE SEQUENCE [LARGE SCALE GENOMIC DNA]</scope>
    <source>
        <strain evidence="4 5">248</strain>
    </source>
</reference>
<feature type="region of interest" description="Disordered" evidence="2">
    <location>
        <begin position="439"/>
        <end position="474"/>
    </location>
</feature>